<evidence type="ECO:0000313" key="1">
    <source>
        <dbReference type="EMBL" id="KAK3100805.1"/>
    </source>
</evidence>
<name>A0AA89C075_PINIB</name>
<protein>
    <submittedName>
        <fullName evidence="1">Uncharacterized protein</fullName>
    </submittedName>
</protein>
<dbReference type="EMBL" id="VSWD01000006">
    <property type="protein sequence ID" value="KAK3100805.1"/>
    <property type="molecule type" value="Genomic_DNA"/>
</dbReference>
<reference evidence="1" key="1">
    <citation type="submission" date="2019-08" db="EMBL/GenBank/DDBJ databases">
        <title>The improved chromosome-level genome for the pearl oyster Pinctada fucata martensii using PacBio sequencing and Hi-C.</title>
        <authorList>
            <person name="Zheng Z."/>
        </authorList>
    </citation>
    <scope>NUCLEOTIDE SEQUENCE</scope>
    <source>
        <strain evidence="1">ZZ-2019</strain>
        <tissue evidence="1">Adductor muscle</tissue>
    </source>
</reference>
<keyword evidence="2" id="KW-1185">Reference proteome</keyword>
<accession>A0AA89C075</accession>
<proteinExistence type="predicted"/>
<evidence type="ECO:0000313" key="2">
    <source>
        <dbReference type="Proteomes" id="UP001186944"/>
    </source>
</evidence>
<dbReference type="AlphaFoldDB" id="A0AA89C075"/>
<gene>
    <name evidence="1" type="ORF">FSP39_025512</name>
</gene>
<sequence length="173" mass="20056">MLTARQPELMSKDVFNKFIIADSILAWELVGEEVLKRLTGEYVVPMPDFSTRGFPCAPGMVILTKQRRKIRDILKPPYRVFSEFLWDFHPSSRSPEQESSKYYKNESVLMRTTETESDDDLKFEMHLSGMRRTRVKTIKIAFKGLHVEELKYEDVDLPGRSVSVRHLGTLSIA</sequence>
<dbReference type="Proteomes" id="UP001186944">
    <property type="component" value="Unassembled WGS sequence"/>
</dbReference>
<organism evidence="1 2">
    <name type="scientific">Pinctada imbricata</name>
    <name type="common">Atlantic pearl-oyster</name>
    <name type="synonym">Pinctada martensii</name>
    <dbReference type="NCBI Taxonomy" id="66713"/>
    <lineage>
        <taxon>Eukaryota</taxon>
        <taxon>Metazoa</taxon>
        <taxon>Spiralia</taxon>
        <taxon>Lophotrochozoa</taxon>
        <taxon>Mollusca</taxon>
        <taxon>Bivalvia</taxon>
        <taxon>Autobranchia</taxon>
        <taxon>Pteriomorphia</taxon>
        <taxon>Pterioida</taxon>
        <taxon>Pterioidea</taxon>
        <taxon>Pteriidae</taxon>
        <taxon>Pinctada</taxon>
    </lineage>
</organism>
<comment type="caution">
    <text evidence="1">The sequence shown here is derived from an EMBL/GenBank/DDBJ whole genome shotgun (WGS) entry which is preliminary data.</text>
</comment>